<dbReference type="Proteomes" id="UP000261905">
    <property type="component" value="Unassembled WGS sequence"/>
</dbReference>
<dbReference type="OrthoDB" id="2608053at2"/>
<comment type="caution">
    <text evidence="1">The sequence shown here is derived from an EMBL/GenBank/DDBJ whole genome shotgun (WGS) entry which is preliminary data.</text>
</comment>
<evidence type="ECO:0000313" key="1">
    <source>
        <dbReference type="EMBL" id="REK77135.1"/>
    </source>
</evidence>
<evidence type="ECO:0000313" key="2">
    <source>
        <dbReference type="Proteomes" id="UP000261905"/>
    </source>
</evidence>
<dbReference type="EMBL" id="QUBQ01000001">
    <property type="protein sequence ID" value="REK77135.1"/>
    <property type="molecule type" value="Genomic_DNA"/>
</dbReference>
<dbReference type="AlphaFoldDB" id="A0A371PMC8"/>
<proteinExistence type="predicted"/>
<keyword evidence="2" id="KW-1185">Reference proteome</keyword>
<sequence length="133" mass="15321">MHTAISGQLIIADRVTDNYEARAHCIQNVRNVIHLHTFPSVTLFYLWVKVLFHGIDHGIVWIKVYDEDDQIVWEKKCEGLVNKRISPAPSGMDMAFQPRFVVHDEGVFHFVMSDADGKTLAHYPLYIARTERA</sequence>
<name>A0A371PMC8_9BACL</name>
<dbReference type="RefSeq" id="WP_116044544.1">
    <property type="nucleotide sequence ID" value="NZ_QUBQ01000001.1"/>
</dbReference>
<protein>
    <submittedName>
        <fullName evidence="1">Uncharacterized protein</fullName>
    </submittedName>
</protein>
<accession>A0A371PMC8</accession>
<organism evidence="1 2">
    <name type="scientific">Paenibacillus paeoniae</name>
    <dbReference type="NCBI Taxonomy" id="2292705"/>
    <lineage>
        <taxon>Bacteria</taxon>
        <taxon>Bacillati</taxon>
        <taxon>Bacillota</taxon>
        <taxon>Bacilli</taxon>
        <taxon>Bacillales</taxon>
        <taxon>Paenibacillaceae</taxon>
        <taxon>Paenibacillus</taxon>
    </lineage>
</organism>
<reference evidence="1 2" key="1">
    <citation type="submission" date="2018-08" db="EMBL/GenBank/DDBJ databases">
        <title>Paenibacillus sp. M4BSY-1, whole genome shotgun sequence.</title>
        <authorList>
            <person name="Tuo L."/>
        </authorList>
    </citation>
    <scope>NUCLEOTIDE SEQUENCE [LARGE SCALE GENOMIC DNA]</scope>
    <source>
        <strain evidence="1 2">M4BSY-1</strain>
    </source>
</reference>
<gene>
    <name evidence="1" type="ORF">DX130_09055</name>
</gene>